<organism evidence="3 4">
    <name type="scientific">Calicophoron daubneyi</name>
    <name type="common">Rumen fluke</name>
    <name type="synonym">Paramphistomum daubneyi</name>
    <dbReference type="NCBI Taxonomy" id="300641"/>
    <lineage>
        <taxon>Eukaryota</taxon>
        <taxon>Metazoa</taxon>
        <taxon>Spiralia</taxon>
        <taxon>Lophotrochozoa</taxon>
        <taxon>Platyhelminthes</taxon>
        <taxon>Trematoda</taxon>
        <taxon>Digenea</taxon>
        <taxon>Plagiorchiida</taxon>
        <taxon>Pronocephalata</taxon>
        <taxon>Paramphistomoidea</taxon>
        <taxon>Paramphistomidae</taxon>
        <taxon>Calicophoron</taxon>
    </lineage>
</organism>
<dbReference type="PANTHER" id="PTHR11679">
    <property type="entry name" value="VESICLE PROTEIN SORTING-ASSOCIATED"/>
    <property type="match status" value="1"/>
</dbReference>
<feature type="compositionally biased region" description="Low complexity" evidence="2">
    <location>
        <begin position="593"/>
        <end position="603"/>
    </location>
</feature>
<dbReference type="AlphaFoldDB" id="A0AAV2T509"/>
<evidence type="ECO:0000313" key="3">
    <source>
        <dbReference type="EMBL" id="CAL5130627.1"/>
    </source>
</evidence>
<comment type="caution">
    <text evidence="3">The sequence shown here is derived from an EMBL/GenBank/DDBJ whole genome shotgun (WGS) entry which is preliminary data.</text>
</comment>
<feature type="region of interest" description="Disordered" evidence="2">
    <location>
        <begin position="560"/>
        <end position="603"/>
    </location>
</feature>
<dbReference type="InterPro" id="IPR036045">
    <property type="entry name" value="Sec1-like_sf"/>
</dbReference>
<evidence type="ECO:0000256" key="2">
    <source>
        <dbReference type="SAM" id="MobiDB-lite"/>
    </source>
</evidence>
<dbReference type="Gene3D" id="3.40.50.2060">
    <property type="match status" value="1"/>
</dbReference>
<sequence>MSLQSEVCAAFRKNVFEPLFRPGTWKVLIMDERATRLLSSVFRMQDITEFGITLVESLYLARKSFNMEAIYLMYPHRREVDILLRDYSSGSPKYPAAHVFFLLPCPRDILNAVAASNCIRFIKTMAQLDLDFIPVESCLYTFECSDTAQIFPLPSYIVQNKQTHVEQLAEQLATVCVTLQEYPRVCYRKTDNNLELARLTQMKLDACRESNPSMGQGSHKDRSILLIVDRGFDPVTPLLHELTLQAMCYDLLPVADNTYTYGEDRKINVLDQDPVWKDLRHTHIADVTRILPKLIREFAESHKNILAFEKSAASDETKSGDGGLVNEGAKQYDVRDLANLIKRMPQYQSETASYSGVYSVAQECMRVFREGVDKLCELEQDLVMGQTANGETLRDPMRTLAESFRIESISAADRLRLLMVFILIKEGVAESHLDRLLDTARVPRGNKALFASLSMLIGAQLIQPDPVGFRVEPTSDEIAAPQCHFAKLECFQRLPPVSKVSDKVQRYLPVKNKRKDRVEATSYALSRWTPYLLDIMEAAIEGKLDKSDFEFLVGKGTSDLHGLGSPTEQPSPNFKGPSARFHTGKGGSGLGLPPTSASARTPSPGFGSFADRSGALRANSEHCGPRLIVCVVGGVAWSEVRSAYELTQKCMDTRLAESDRHAGPVHSAESGPALLSGGGGVGWNWEVMIGGTHILTPSVFLGDLESTSKQFATQLAAASQDKPSSRKSSQATTIGGLRRL</sequence>
<dbReference type="Gene3D" id="3.90.830.10">
    <property type="entry name" value="Syntaxin Binding Protein 1, Chain A, domain 2"/>
    <property type="match status" value="1"/>
</dbReference>
<dbReference type="EMBL" id="CAXLJL010000068">
    <property type="protein sequence ID" value="CAL5130627.1"/>
    <property type="molecule type" value="Genomic_DNA"/>
</dbReference>
<reference evidence="3" key="1">
    <citation type="submission" date="2024-06" db="EMBL/GenBank/DDBJ databases">
        <authorList>
            <person name="Liu X."/>
            <person name="Lenzi L."/>
            <person name="Haldenby T S."/>
            <person name="Uol C."/>
        </authorList>
    </citation>
    <scope>NUCLEOTIDE SEQUENCE</scope>
</reference>
<evidence type="ECO:0008006" key="5">
    <source>
        <dbReference type="Google" id="ProtNLM"/>
    </source>
</evidence>
<dbReference type="InterPro" id="IPR043127">
    <property type="entry name" value="Sec-1-like_dom3a"/>
</dbReference>
<protein>
    <recommendedName>
        <fullName evidence="5">Syntaxin binding protein 1</fullName>
    </recommendedName>
</protein>
<proteinExistence type="inferred from homology"/>
<comment type="similarity">
    <text evidence="1">Belongs to the STXBP/unc-18/SEC1 family.</text>
</comment>
<dbReference type="SUPFAM" id="SSF56815">
    <property type="entry name" value="Sec1/munc18-like (SM) proteins"/>
    <property type="match status" value="1"/>
</dbReference>
<feature type="region of interest" description="Disordered" evidence="2">
    <location>
        <begin position="716"/>
        <end position="740"/>
    </location>
</feature>
<dbReference type="InterPro" id="IPR043154">
    <property type="entry name" value="Sec-1-like_dom1"/>
</dbReference>
<dbReference type="Gene3D" id="1.25.40.60">
    <property type="match status" value="1"/>
</dbReference>
<gene>
    <name evidence="3" type="ORF">CDAUBV1_LOCUS2801</name>
</gene>
<dbReference type="InterPro" id="IPR027482">
    <property type="entry name" value="Sec1-like_dom2"/>
</dbReference>
<dbReference type="InterPro" id="IPR001619">
    <property type="entry name" value="Sec1-like"/>
</dbReference>
<dbReference type="GO" id="GO:0016192">
    <property type="term" value="P:vesicle-mediated transport"/>
    <property type="evidence" value="ECO:0007669"/>
    <property type="project" value="InterPro"/>
</dbReference>
<dbReference type="Pfam" id="PF00995">
    <property type="entry name" value="Sec1"/>
    <property type="match status" value="1"/>
</dbReference>
<dbReference type="Gene3D" id="3.40.50.1910">
    <property type="match status" value="1"/>
</dbReference>
<accession>A0AAV2T509</accession>
<evidence type="ECO:0000256" key="1">
    <source>
        <dbReference type="ARBA" id="ARBA00009884"/>
    </source>
</evidence>
<evidence type="ECO:0000313" key="4">
    <source>
        <dbReference type="Proteomes" id="UP001497525"/>
    </source>
</evidence>
<dbReference type="PIRSF" id="PIRSF005715">
    <property type="entry name" value="VPS45_Sec1"/>
    <property type="match status" value="1"/>
</dbReference>
<name>A0AAV2T509_CALDB</name>
<dbReference type="Proteomes" id="UP001497525">
    <property type="component" value="Unassembled WGS sequence"/>
</dbReference>